<name>A0AAD3TU82_9TREE</name>
<proteinExistence type="predicted"/>
<sequence length="347" mass="37435">MEVLASLWAILQAYQGPLVTLALIFGPGLLRRVTVLLAPAPPDATTPPRSKILWSVLLLQAIYTILSISQPSYDAFSSLDLLVPSDILRPLVLDDLNQPTDWSQVDPLVELFLARLGTVEGRVAYSRWGHDTFFNCAWCRQRSDYALAAVPRILGPHVLQALVIGVLGWTSVAGAGAKDRANKWRLTIGCGIVLCAVLEFGMRWWIELRVVQGHLAHLSPTLTTARALAQFALTAAYVLLPVRPSAADLTQARLTRTLDAAYNTLNLAKAARAAITRSPAMSRSAAEWAAMRAKAEDSAGTDPAVVGAALDAGVFERSAAGVAGHTRQSREGAARFVGSQWARVVRK</sequence>
<reference evidence="2" key="1">
    <citation type="journal article" date="2023" name="BMC Genomics">
        <title>Chromosome-level genome assemblies of Cutaneotrichosporon spp. (Trichosporonales, Basidiomycota) reveal imbalanced evolution between nucleotide sequences and chromosome synteny.</title>
        <authorList>
            <person name="Kobayashi Y."/>
            <person name="Kayamori A."/>
            <person name="Aoki K."/>
            <person name="Shiwa Y."/>
            <person name="Matsutani M."/>
            <person name="Fujita N."/>
            <person name="Sugita T."/>
            <person name="Iwasaki W."/>
            <person name="Tanaka N."/>
            <person name="Takashima M."/>
        </authorList>
    </citation>
    <scope>NUCLEOTIDE SEQUENCE</scope>
    <source>
        <strain evidence="2">HIS016</strain>
    </source>
</reference>
<dbReference type="PANTHER" id="PTHR39470">
    <property type="entry name" value="CHROMOSOME 10, WHOLE GENOME SHOTGUN SEQUENCE"/>
    <property type="match status" value="1"/>
</dbReference>
<evidence type="ECO:0000313" key="3">
    <source>
        <dbReference type="Proteomes" id="UP001222932"/>
    </source>
</evidence>
<keyword evidence="1" id="KW-0472">Membrane</keyword>
<keyword evidence="3" id="KW-1185">Reference proteome</keyword>
<evidence type="ECO:0000313" key="2">
    <source>
        <dbReference type="EMBL" id="GMK56939.1"/>
    </source>
</evidence>
<accession>A0AAD3TU82</accession>
<dbReference type="AlphaFoldDB" id="A0AAD3TU82"/>
<keyword evidence="1" id="KW-1133">Transmembrane helix</keyword>
<dbReference type="Proteomes" id="UP001222932">
    <property type="component" value="Unassembled WGS sequence"/>
</dbReference>
<reference evidence="2" key="2">
    <citation type="submission" date="2023-06" db="EMBL/GenBank/DDBJ databases">
        <authorList>
            <person name="Kobayashi Y."/>
            <person name="Kayamori A."/>
            <person name="Aoki K."/>
            <person name="Shiwa Y."/>
            <person name="Fujita N."/>
            <person name="Sugita T."/>
            <person name="Iwasaki W."/>
            <person name="Tanaka N."/>
            <person name="Takashima M."/>
        </authorList>
    </citation>
    <scope>NUCLEOTIDE SEQUENCE</scope>
    <source>
        <strain evidence="2">HIS016</strain>
    </source>
</reference>
<gene>
    <name evidence="2" type="ORF">CspeluHIS016_0307790</name>
</gene>
<keyword evidence="1" id="KW-0812">Transmembrane</keyword>
<dbReference type="EMBL" id="BTCM01000003">
    <property type="protein sequence ID" value="GMK56939.1"/>
    <property type="molecule type" value="Genomic_DNA"/>
</dbReference>
<feature type="transmembrane region" description="Helical" evidence="1">
    <location>
        <begin position="186"/>
        <end position="206"/>
    </location>
</feature>
<evidence type="ECO:0000256" key="1">
    <source>
        <dbReference type="SAM" id="Phobius"/>
    </source>
</evidence>
<protein>
    <submittedName>
        <fullName evidence="2">Uncharacterized protein</fullName>
    </submittedName>
</protein>
<comment type="caution">
    <text evidence="2">The sequence shown here is derived from an EMBL/GenBank/DDBJ whole genome shotgun (WGS) entry which is preliminary data.</text>
</comment>
<organism evidence="2 3">
    <name type="scientific">Cutaneotrichosporon spelunceum</name>
    <dbReference type="NCBI Taxonomy" id="1672016"/>
    <lineage>
        <taxon>Eukaryota</taxon>
        <taxon>Fungi</taxon>
        <taxon>Dikarya</taxon>
        <taxon>Basidiomycota</taxon>
        <taxon>Agaricomycotina</taxon>
        <taxon>Tremellomycetes</taxon>
        <taxon>Trichosporonales</taxon>
        <taxon>Trichosporonaceae</taxon>
        <taxon>Cutaneotrichosporon</taxon>
    </lineage>
</organism>
<dbReference type="PANTHER" id="PTHR39470:SF1">
    <property type="entry name" value="CHORISMATE SYNTHASE PROTEIN"/>
    <property type="match status" value="1"/>
</dbReference>